<dbReference type="Pfam" id="PF25023">
    <property type="entry name" value="TEN_YD-shell"/>
    <property type="match status" value="1"/>
</dbReference>
<dbReference type="Proteomes" id="UP000647235">
    <property type="component" value="Unassembled WGS sequence"/>
</dbReference>
<feature type="domain" description="DUF6531" evidence="5">
    <location>
        <begin position="842"/>
        <end position="910"/>
    </location>
</feature>
<organism evidence="7 8">
    <name type="scientific">Dorea hominis</name>
    <dbReference type="NCBI Taxonomy" id="2763040"/>
    <lineage>
        <taxon>Bacteria</taxon>
        <taxon>Bacillati</taxon>
        <taxon>Bacillota</taxon>
        <taxon>Clostridia</taxon>
        <taxon>Lachnospirales</taxon>
        <taxon>Lachnospiraceae</taxon>
        <taxon>Dorea</taxon>
    </lineage>
</organism>
<keyword evidence="3" id="KW-1133">Transmembrane helix</keyword>
<evidence type="ECO:0000313" key="8">
    <source>
        <dbReference type="Proteomes" id="UP000647235"/>
    </source>
</evidence>
<dbReference type="InterPro" id="IPR045351">
    <property type="entry name" value="DUF6531"/>
</dbReference>
<feature type="compositionally biased region" description="Basic and acidic residues" evidence="2">
    <location>
        <begin position="60"/>
        <end position="69"/>
    </location>
</feature>
<dbReference type="Gene3D" id="2.180.10.10">
    <property type="entry name" value="RHS repeat-associated core"/>
    <property type="match status" value="3"/>
</dbReference>
<keyword evidence="3" id="KW-0812">Transmembrane</keyword>
<keyword evidence="8" id="KW-1185">Reference proteome</keyword>
<feature type="compositionally biased region" description="Polar residues" evidence="2">
    <location>
        <begin position="1263"/>
        <end position="1273"/>
    </location>
</feature>
<evidence type="ECO:0000256" key="1">
    <source>
        <dbReference type="ARBA" id="ARBA00022737"/>
    </source>
</evidence>
<feature type="region of interest" description="Disordered" evidence="2">
    <location>
        <begin position="1191"/>
        <end position="1214"/>
    </location>
</feature>
<dbReference type="InterPro" id="IPR006530">
    <property type="entry name" value="YD"/>
</dbReference>
<evidence type="ECO:0000313" key="7">
    <source>
        <dbReference type="EMBL" id="MBC5664052.1"/>
    </source>
</evidence>
<dbReference type="Pfam" id="PF20148">
    <property type="entry name" value="DUF6531"/>
    <property type="match status" value="1"/>
</dbReference>
<dbReference type="InterPro" id="IPR056823">
    <property type="entry name" value="TEN-like_YD-shell"/>
</dbReference>
<dbReference type="PANTHER" id="PTHR32305">
    <property type="match status" value="1"/>
</dbReference>
<feature type="region of interest" description="Disordered" evidence="2">
    <location>
        <begin position="38"/>
        <end position="69"/>
    </location>
</feature>
<dbReference type="Pfam" id="PF05593">
    <property type="entry name" value="RHS_repeat"/>
    <property type="match status" value="3"/>
</dbReference>
<gene>
    <name evidence="7" type="ORF">H8S07_01960</name>
</gene>
<dbReference type="RefSeq" id="WP_186855321.1">
    <property type="nucleotide sequence ID" value="NZ_JACOOY010000002.1"/>
</dbReference>
<reference evidence="7 8" key="1">
    <citation type="submission" date="2020-08" db="EMBL/GenBank/DDBJ databases">
        <title>Genome public.</title>
        <authorList>
            <person name="Liu C."/>
            <person name="Sun Q."/>
        </authorList>
    </citation>
    <scope>NUCLEOTIDE SEQUENCE [LARGE SCALE GENOMIC DNA]</scope>
    <source>
        <strain evidence="7 8">NSJ-36</strain>
    </source>
</reference>
<feature type="signal peptide" evidence="4">
    <location>
        <begin position="1"/>
        <end position="38"/>
    </location>
</feature>
<feature type="domain" description="Teneurin-like YD-shell" evidence="6">
    <location>
        <begin position="1729"/>
        <end position="2166"/>
    </location>
</feature>
<dbReference type="Pfam" id="PF14412">
    <property type="entry name" value="AHH"/>
    <property type="match status" value="1"/>
</dbReference>
<proteinExistence type="predicted"/>
<keyword evidence="3" id="KW-0472">Membrane</keyword>
<dbReference type="InterPro" id="IPR050708">
    <property type="entry name" value="T6SS_VgrG/RHS"/>
</dbReference>
<dbReference type="EMBL" id="JACOOY010000002">
    <property type="protein sequence ID" value="MBC5664052.1"/>
    <property type="molecule type" value="Genomic_DNA"/>
</dbReference>
<dbReference type="NCBIfam" id="TIGR01643">
    <property type="entry name" value="YD_repeat_2x"/>
    <property type="match status" value="3"/>
</dbReference>
<feature type="region of interest" description="Disordered" evidence="2">
    <location>
        <begin position="1253"/>
        <end position="1280"/>
    </location>
</feature>
<dbReference type="InterPro" id="IPR022385">
    <property type="entry name" value="Rhs_assc_core"/>
</dbReference>
<feature type="chain" id="PRO_5046775453" evidence="4">
    <location>
        <begin position="39"/>
        <end position="2350"/>
    </location>
</feature>
<accession>A0ABR7ERT8</accession>
<dbReference type="NCBIfam" id="NF033679">
    <property type="entry name" value="DNRLRE_dom"/>
    <property type="match status" value="1"/>
</dbReference>
<evidence type="ECO:0000259" key="6">
    <source>
        <dbReference type="Pfam" id="PF25023"/>
    </source>
</evidence>
<comment type="caution">
    <text evidence="7">The sequence shown here is derived from an EMBL/GenBank/DDBJ whole genome shotgun (WGS) entry which is preliminary data.</text>
</comment>
<dbReference type="PANTHER" id="PTHR32305:SF15">
    <property type="entry name" value="PROTEIN RHSA-RELATED"/>
    <property type="match status" value="1"/>
</dbReference>
<keyword evidence="1" id="KW-0677">Repeat</keyword>
<dbReference type="InterPro" id="IPR032871">
    <property type="entry name" value="AHH_dom_containing"/>
</dbReference>
<keyword evidence="4" id="KW-0732">Signal</keyword>
<protein>
    <submittedName>
        <fullName evidence="7">DNRLRE domain-containing protein</fullName>
    </submittedName>
</protein>
<name>A0ABR7ERT8_9FIRM</name>
<evidence type="ECO:0000256" key="3">
    <source>
        <dbReference type="SAM" id="Phobius"/>
    </source>
</evidence>
<feature type="transmembrane region" description="Helical" evidence="3">
    <location>
        <begin position="2185"/>
        <end position="2210"/>
    </location>
</feature>
<evidence type="ECO:0000256" key="2">
    <source>
        <dbReference type="SAM" id="MobiDB-lite"/>
    </source>
</evidence>
<evidence type="ECO:0000256" key="4">
    <source>
        <dbReference type="SAM" id="SignalP"/>
    </source>
</evidence>
<evidence type="ECO:0000259" key="5">
    <source>
        <dbReference type="Pfam" id="PF20148"/>
    </source>
</evidence>
<sequence>MKKSKKRKEKYYSNWKRITATTLIAALSVTSVSLESLAAEPAQTAENPAKTEAAFDADDSVERPKELKGVTEEDAVKKENTETSTTFQIGNGKKVSVFYQEPVRYKDESGKLIDYDPSLVKVDSAKSENKESLKGYAYENEEGDAKQYFPEKLSDTTPLLMEKDGYSVALSPDMKSKAVEVEKEDFTNGYEKTEEVPLTAAYDTSDPVTYAYTSGESGIKEEIRLAECPKENTFSYTLKLKGLKLRKNPVDEGLTLYDKESDEIVGSVGVPNMNDASGKAYSEELTTKVEEAGEDTYRVTVTADWSYLKDKDRQYPVVIDPTIKWTGNTDLGDVYILSGSTYKDYNFYTSGVTVMNAGKASKGIYRTYLAFKDMKSKIKGNYVDSAILTMYETANSTKGQTVQAYRVKEAWERSKVTWNKRPGYNTLYSTVKTTGKAKTARTLDLTSFARGLANDSIVNYGVMLKGADETGKYAEFVGSRNSTTSLRPKLVVTYYDKPTKATSVSVTPSYAKPGTAIKANWAGITSKGLSYVQYKIVTLNPTTLEDVSELVPYSSGTKLGTSGSGSATIAASTGWKEGSYKIGIRGVDKGNLAGPGAGARFVIDGTAPTMAKPVLTPATTKEEPTDVQNPTIQWSGVSDANLKQMEYKIDDGAWKKLGTGTSGSVELPAGTITGNGQHKIAVRAVDKAGNVKEEVLDYYYKDNTVGFDGYLPKDGTLTLRKDYGKNLISWETDKVLNDTVYYRVYRGTEKDFTPSEENMVCKKVFKGYWIDLESAKDEKWYYKVEAVRADSSGEIEEQELVDTILSGTGTAPEEFEKHTGSQEYLGYQKFQTPTGDGTVEDQSGNLTYSQEDATLPASQLTFEMARTYNSQSLINGMLGTGWSDTLHKELIKGEDGTMYYLDSDGSIYHFKKSGDTYVCKETKDLTLNDGSIKTPSGDTAASVKSTQIGEMSYSYKETIAEENIVKNRKHAYTIKDKKGVLYRFNKEGQLVAALDPDGTFLLYEYSADGRLKRVSSDALKTIELSYQKDSGLLEEVTLPDGTKLCYTYSNGRLTEMSHCSKDGKALVSYAYGYDSGHLNSVTDGKAQKYTITYNGEKVSAVTYPNGEKENWGYAGGKTIITKKASDGTEVRMNSREYDTKSGKVTKETEADGSVTTYTYGYAKNPYLVTKTTKQTGYEELNDGKVEWKTKESVTETSYDEQENTISETEEDGTKTEYTYDTTSEWTEDQPKTEVVTKGETVISKENYTYSKTGNLKKEEESGDPSNKSITENTYDGDGNVLESTTTVAGIETSKTISKYDLSGNATESATTSGDLESQEKNTYDVMGRVTKKVDPDTGEVTEYSYDELGRQIKSVSTLNGKSQTTTSAYDANGTVVSETGTDGVKTDYVYDSLNRVVKRTVTKGTSLTYTTAYSYGDVTVQDGRGTRTVKNASIQKESYPSGTTASETYTDASGNVVREKANGLYTDYTYDASGNQVVAYENGTGADAAEGKVTLALYDEEGRNFATIVNPGVSGETYQVSEDSLVTKQSYDTKGNVAKETDAMGTATAYSYDASDRVTEVTQNAGKDGAVVTKASYETDTENQKNKTTVTDAGGRKSIEVTDAAGLIKSSQDQGEKEDESIATAYSYDSRGNQTKVTYENGDYREDTYDARNLKTVSKYYQADGTQTLQTNYQYDDQYRLTKMTDAKKSGSAMKAYRYTYTGYDGFGRTAWTAEVSQEAEPTDAQIAKHKISYSYDTEDKITEVTYALAEDGRVESLHYAYDKNQYLIAIKAKIKGSDEEKLIRKYRYNERGKLFTIVDFTDYRDKNESYVARFYEYDALDRVSSMTYKSGTTVLEAYTYSYDKNNNIVKKTEKNSTAKEEKDHTDQTTEYTYNALGRLTKSVVTDHKKNEEKTTTTYSYDSAGNRTKKVKGEEETAYTYNGLNQLLKAKTTKGDTVKNDISYEYDVNGNQIKETDKETGDSVENTYDVENRLSTVTVTKKSGTSGNETVSLTQENLYNGEGQRIQKKEAGEVTNYFYEDGMVSYTTGADTGEKLIQNLSGLEDNVIYAEQKITGKAGTASDYQDFLYTKDIQGSTSSILNKDTKGELSYEYDDFGETSIHGNSALKNEICYTGGIYDESTGLYYLNARYYDPENGRFLTEDTYRGEVNDPDTLHLYAYCANDPINYVDPSGHMTISIAAGMKAIFATVSAAGLWPVAAVCVGILIAMYAHNKPKIVAKVTGKIISALLAVACVAVKTREFVKKIAKTVAKARVATKRGKDEKHHIVAQGAKIHHKLKKRMEDLGISIHSKANTVYLDYRLHRRLHTNIYYIYVRDYVGKDTVTKPNILYRLSRVKRILLKANQLVKMV</sequence>
<dbReference type="InterPro" id="IPR031325">
    <property type="entry name" value="RHS_repeat"/>
</dbReference>
<dbReference type="NCBIfam" id="TIGR03696">
    <property type="entry name" value="Rhs_assc_core"/>
    <property type="match status" value="1"/>
</dbReference>
<feature type="compositionally biased region" description="Acidic residues" evidence="2">
    <location>
        <begin position="1197"/>
        <end position="1210"/>
    </location>
</feature>